<dbReference type="EMBL" id="RDQH01000329">
    <property type="protein sequence ID" value="RXI04740.1"/>
    <property type="molecule type" value="Genomic_DNA"/>
</dbReference>
<dbReference type="InterPro" id="IPR032675">
    <property type="entry name" value="LRR_dom_sf"/>
</dbReference>
<keyword evidence="1" id="KW-0677">Repeat</keyword>
<dbReference type="AlphaFoldDB" id="A0A498K8Y0"/>
<protein>
    <recommendedName>
        <fullName evidence="3">Disease resistance protein winged helix domain-containing protein</fullName>
    </recommendedName>
</protein>
<evidence type="ECO:0000256" key="1">
    <source>
        <dbReference type="ARBA" id="ARBA00022737"/>
    </source>
</evidence>
<dbReference type="Pfam" id="PF23559">
    <property type="entry name" value="WHD_DRP"/>
    <property type="match status" value="1"/>
</dbReference>
<accession>A0A498K8Y0</accession>
<gene>
    <name evidence="4" type="ORF">DVH24_039014</name>
</gene>
<organism evidence="4 5">
    <name type="scientific">Malus domestica</name>
    <name type="common">Apple</name>
    <name type="synonym">Pyrus malus</name>
    <dbReference type="NCBI Taxonomy" id="3750"/>
    <lineage>
        <taxon>Eukaryota</taxon>
        <taxon>Viridiplantae</taxon>
        <taxon>Streptophyta</taxon>
        <taxon>Embryophyta</taxon>
        <taxon>Tracheophyta</taxon>
        <taxon>Spermatophyta</taxon>
        <taxon>Magnoliopsida</taxon>
        <taxon>eudicotyledons</taxon>
        <taxon>Gunneridae</taxon>
        <taxon>Pentapetalae</taxon>
        <taxon>rosids</taxon>
        <taxon>fabids</taxon>
        <taxon>Rosales</taxon>
        <taxon>Rosaceae</taxon>
        <taxon>Amygdaloideae</taxon>
        <taxon>Maleae</taxon>
        <taxon>Malus</taxon>
    </lineage>
</organism>
<dbReference type="Gene3D" id="1.10.10.10">
    <property type="entry name" value="Winged helix-like DNA-binding domain superfamily/Winged helix DNA-binding domain"/>
    <property type="match status" value="1"/>
</dbReference>
<keyword evidence="5" id="KW-1185">Reference proteome</keyword>
<dbReference type="Gene3D" id="3.80.10.10">
    <property type="entry name" value="Ribonuclease Inhibitor"/>
    <property type="match status" value="1"/>
</dbReference>
<evidence type="ECO:0000313" key="5">
    <source>
        <dbReference type="Proteomes" id="UP000290289"/>
    </source>
</evidence>
<name>A0A498K8Y0_MALDO</name>
<dbReference type="InterPro" id="IPR036388">
    <property type="entry name" value="WH-like_DNA-bd_sf"/>
</dbReference>
<evidence type="ECO:0000256" key="2">
    <source>
        <dbReference type="ARBA" id="ARBA00022821"/>
    </source>
</evidence>
<reference evidence="4 5" key="1">
    <citation type="submission" date="2018-10" db="EMBL/GenBank/DDBJ databases">
        <title>A high-quality apple genome assembly.</title>
        <authorList>
            <person name="Hu J."/>
        </authorList>
    </citation>
    <scope>NUCLEOTIDE SEQUENCE [LARGE SCALE GENOMIC DNA]</scope>
    <source>
        <strain evidence="5">cv. HFTH1</strain>
        <tissue evidence="4">Young leaf</tissue>
    </source>
</reference>
<dbReference type="Proteomes" id="UP000290289">
    <property type="component" value="Chromosome 3"/>
</dbReference>
<sequence>MISLLKLSFDNLKSSSLKQCFAYCSVFMKDFKIERDSWVQQWMAQGLLHLIPEETPEVSNLEMEDIVPYFKMLHWMANTITKCKMSNLVHDLTGLVSKSESLRETYMRRMIHLRKNCKTKTGENALIVVFIIIIFGQREVLVRIVYEWRSNILPRFRGLRVLNLYKSSIEEFPISIGNMKRLRVSERSKEMGRRIEELASLNHLNAIPNQPLCHLRFVRTHFRMEWLDRRAHNDEGDVLEGLQPHLKQLEIDRMDSLKFIGAEFYGYDLVYDAAAESTETMTLFPSLKTL</sequence>
<proteinExistence type="predicted"/>
<dbReference type="GO" id="GO:0098542">
    <property type="term" value="P:defense response to other organism"/>
    <property type="evidence" value="ECO:0007669"/>
    <property type="project" value="TreeGrafter"/>
</dbReference>
<evidence type="ECO:0000313" key="4">
    <source>
        <dbReference type="EMBL" id="RXI04740.1"/>
    </source>
</evidence>
<evidence type="ECO:0000259" key="3">
    <source>
        <dbReference type="Pfam" id="PF23559"/>
    </source>
</evidence>
<dbReference type="PANTHER" id="PTHR23155">
    <property type="entry name" value="DISEASE RESISTANCE PROTEIN RP"/>
    <property type="match status" value="1"/>
</dbReference>
<keyword evidence="2" id="KW-0611">Plant defense</keyword>
<feature type="domain" description="Disease resistance protein winged helix" evidence="3">
    <location>
        <begin position="26"/>
        <end position="92"/>
    </location>
</feature>
<dbReference type="InterPro" id="IPR058922">
    <property type="entry name" value="WHD_DRP"/>
</dbReference>
<comment type="caution">
    <text evidence="4">The sequence shown here is derived from an EMBL/GenBank/DDBJ whole genome shotgun (WGS) entry which is preliminary data.</text>
</comment>
<dbReference type="PANTHER" id="PTHR23155:SF1139">
    <property type="entry name" value="CC-NBS-LRR RESISTANCE PROTEIN"/>
    <property type="match status" value="1"/>
</dbReference>
<dbReference type="InterPro" id="IPR044974">
    <property type="entry name" value="Disease_R_plants"/>
</dbReference>